<evidence type="ECO:0000256" key="10">
    <source>
        <dbReference type="SAM" id="MobiDB-lite"/>
    </source>
</evidence>
<evidence type="ECO:0000256" key="1">
    <source>
        <dbReference type="ARBA" id="ARBA00004162"/>
    </source>
</evidence>
<comment type="similarity">
    <text evidence="2">Belongs to the EccB family.</text>
</comment>
<evidence type="ECO:0000256" key="9">
    <source>
        <dbReference type="ARBA" id="ARBA00023136"/>
    </source>
</evidence>
<evidence type="ECO:0000256" key="2">
    <source>
        <dbReference type="ARBA" id="ARBA00008149"/>
    </source>
</evidence>
<keyword evidence="4 11" id="KW-0812">Transmembrane</keyword>
<accession>A0A939T8M9</accession>
<evidence type="ECO:0000313" key="12">
    <source>
        <dbReference type="EMBL" id="MBO2454313.1"/>
    </source>
</evidence>
<gene>
    <name evidence="12" type="primary">eccB</name>
    <name evidence="12" type="ORF">J4573_45010</name>
</gene>
<dbReference type="GO" id="GO:0005524">
    <property type="term" value="F:ATP binding"/>
    <property type="evidence" value="ECO:0007669"/>
    <property type="project" value="UniProtKB-KW"/>
</dbReference>
<keyword evidence="3" id="KW-1003">Cell membrane</keyword>
<dbReference type="InterPro" id="IPR042485">
    <property type="entry name" value="T7SS_EccB_R3"/>
</dbReference>
<feature type="region of interest" description="Disordered" evidence="10">
    <location>
        <begin position="113"/>
        <end position="154"/>
    </location>
</feature>
<proteinExistence type="inferred from homology"/>
<comment type="subcellular location">
    <subcellularLocation>
        <location evidence="1">Cell membrane</location>
        <topology evidence="1">Single-pass membrane protein</topology>
    </subcellularLocation>
</comment>
<evidence type="ECO:0000256" key="4">
    <source>
        <dbReference type="ARBA" id="ARBA00022692"/>
    </source>
</evidence>
<dbReference type="GO" id="GO:0016787">
    <property type="term" value="F:hydrolase activity"/>
    <property type="evidence" value="ECO:0007669"/>
    <property type="project" value="UniProtKB-KW"/>
</dbReference>
<dbReference type="Proteomes" id="UP000669179">
    <property type="component" value="Unassembled WGS sequence"/>
</dbReference>
<dbReference type="Gene3D" id="3.30.2390.20">
    <property type="entry name" value="Type VII secretion system EccB, repeat 1 domain"/>
    <property type="match status" value="1"/>
</dbReference>
<keyword evidence="13" id="KW-1185">Reference proteome</keyword>
<keyword evidence="9 11" id="KW-0472">Membrane</keyword>
<reference evidence="12" key="1">
    <citation type="submission" date="2021-03" db="EMBL/GenBank/DDBJ databases">
        <authorList>
            <person name="Kanchanasin P."/>
            <person name="Saeng-In P."/>
            <person name="Phongsopitanun W."/>
            <person name="Yuki M."/>
            <person name="Kudo T."/>
            <person name="Ohkuma M."/>
            <person name="Tanasupawat S."/>
        </authorList>
    </citation>
    <scope>NUCLEOTIDE SEQUENCE</scope>
    <source>
        <strain evidence="12">GKU 128</strain>
    </source>
</reference>
<dbReference type="InterPro" id="IPR007795">
    <property type="entry name" value="T7SS_EccB"/>
</dbReference>
<evidence type="ECO:0000256" key="7">
    <source>
        <dbReference type="ARBA" id="ARBA00022840"/>
    </source>
</evidence>
<keyword evidence="6" id="KW-0378">Hydrolase</keyword>
<dbReference type="EMBL" id="JAGEOJ010000025">
    <property type="protein sequence ID" value="MBO2454313.1"/>
    <property type="molecule type" value="Genomic_DNA"/>
</dbReference>
<dbReference type="InterPro" id="IPR044857">
    <property type="entry name" value="T7SS_EccB_R1"/>
</dbReference>
<organism evidence="12 13">
    <name type="scientific">Actinomadura barringtoniae</name>
    <dbReference type="NCBI Taxonomy" id="1427535"/>
    <lineage>
        <taxon>Bacteria</taxon>
        <taxon>Bacillati</taxon>
        <taxon>Actinomycetota</taxon>
        <taxon>Actinomycetes</taxon>
        <taxon>Streptosporangiales</taxon>
        <taxon>Thermomonosporaceae</taxon>
        <taxon>Actinomadura</taxon>
    </lineage>
</organism>
<feature type="compositionally biased region" description="Polar residues" evidence="10">
    <location>
        <begin position="122"/>
        <end position="131"/>
    </location>
</feature>
<dbReference type="PANTHER" id="PTHR40765:SF2">
    <property type="entry name" value="ESX-2 SECRETION SYSTEM ATPASE ECCB2"/>
    <property type="match status" value="1"/>
</dbReference>
<keyword evidence="8 11" id="KW-1133">Transmembrane helix</keyword>
<evidence type="ECO:0000256" key="6">
    <source>
        <dbReference type="ARBA" id="ARBA00022801"/>
    </source>
</evidence>
<dbReference type="NCBIfam" id="TIGR03919">
    <property type="entry name" value="T7SS_EccB"/>
    <property type="match status" value="1"/>
</dbReference>
<dbReference type="PANTHER" id="PTHR40765">
    <property type="entry name" value="ESX-2 SECRETION SYSTEM ATPASE ECCB2"/>
    <property type="match status" value="1"/>
</dbReference>
<evidence type="ECO:0000256" key="3">
    <source>
        <dbReference type="ARBA" id="ARBA00022475"/>
    </source>
</evidence>
<dbReference type="AlphaFoldDB" id="A0A939T8M9"/>
<protein>
    <submittedName>
        <fullName evidence="12">Type VII secretion protein EccB</fullName>
    </submittedName>
</protein>
<dbReference type="GO" id="GO:0005886">
    <property type="term" value="C:plasma membrane"/>
    <property type="evidence" value="ECO:0007669"/>
    <property type="project" value="UniProtKB-SubCell"/>
</dbReference>
<evidence type="ECO:0000313" key="13">
    <source>
        <dbReference type="Proteomes" id="UP000669179"/>
    </source>
</evidence>
<comment type="caution">
    <text evidence="12">The sequence shown here is derived from an EMBL/GenBank/DDBJ whole genome shotgun (WGS) entry which is preliminary data.</text>
</comment>
<dbReference type="GO" id="GO:0005576">
    <property type="term" value="C:extracellular region"/>
    <property type="evidence" value="ECO:0007669"/>
    <property type="project" value="TreeGrafter"/>
</dbReference>
<keyword evidence="5" id="KW-0547">Nucleotide-binding</keyword>
<dbReference type="RefSeq" id="WP_208262508.1">
    <property type="nucleotide sequence ID" value="NZ_JAGEOJ010000025.1"/>
</dbReference>
<dbReference type="Pfam" id="PF05108">
    <property type="entry name" value="T7SS_ESX1_EccB"/>
    <property type="match status" value="1"/>
</dbReference>
<feature type="transmembrane region" description="Helical" evidence="11">
    <location>
        <begin position="39"/>
        <end position="62"/>
    </location>
</feature>
<evidence type="ECO:0000256" key="8">
    <source>
        <dbReference type="ARBA" id="ARBA00022989"/>
    </source>
</evidence>
<evidence type="ECO:0000256" key="11">
    <source>
        <dbReference type="SAM" id="Phobius"/>
    </source>
</evidence>
<name>A0A939T8M9_9ACTN</name>
<dbReference type="Gene3D" id="2.40.50.910">
    <property type="entry name" value="Type VII secretion system EccB, repeat 3 domain"/>
    <property type="match status" value="1"/>
</dbReference>
<evidence type="ECO:0000256" key="5">
    <source>
        <dbReference type="ARBA" id="ARBA00022741"/>
    </source>
</evidence>
<sequence>MQTKKDLLQAHRLMTQRASQALILGEPDNPEQPLKRLNAATFAGVMVGVLVAAGFGIAGIFLGQGTRGLTDGGLLLIEKETGARYIWCQPEGAKDKLLCPVANYASAKLALSGQSNSGGSGPKQKSVSAKSLTKFPRGPRIGIADAPDTIPDKKRLRGGPWSVCVRQIGASGAQRSVVTLVGGTSVGGQTLDAGTGVVVSDGSRPWLIWRNQRLLISPAGQTVLNVSNPPTVEGRFLNALPEGPQFAAPPLGGTPGTQVSAPGGAKGPLGQVYKVSDGVGNGDQFYVLRQDGYDAISPVQAALIRATKGYNLQDAQSLQPNAVTGNLGKSLKDERMPQTRIAAQSFDGSQSLCVVYPDASNGAQTPSIAVGGGKDLPVPGSPSQTGVDNVVLPPGSAVLAGSLGTSTDAISTYFFISDNGRKYPLKSAETAKAFGYTISKDSNDSVPVPASLLSLIPTGSTLDPAKAQLPVSSGAG</sequence>
<keyword evidence="7" id="KW-0067">ATP-binding</keyword>